<organism evidence="1 2">
    <name type="scientific">Dioscorea alata</name>
    <name type="common">Purple yam</name>
    <dbReference type="NCBI Taxonomy" id="55571"/>
    <lineage>
        <taxon>Eukaryota</taxon>
        <taxon>Viridiplantae</taxon>
        <taxon>Streptophyta</taxon>
        <taxon>Embryophyta</taxon>
        <taxon>Tracheophyta</taxon>
        <taxon>Spermatophyta</taxon>
        <taxon>Magnoliopsida</taxon>
        <taxon>Liliopsida</taxon>
        <taxon>Dioscoreales</taxon>
        <taxon>Dioscoreaceae</taxon>
        <taxon>Dioscorea</taxon>
    </lineage>
</organism>
<evidence type="ECO:0000313" key="2">
    <source>
        <dbReference type="Proteomes" id="UP000827976"/>
    </source>
</evidence>
<name>A0ACB7W3B4_DIOAL</name>
<accession>A0ACB7W3B4</accession>
<feature type="non-terminal residue" evidence="1">
    <location>
        <position position="192"/>
    </location>
</feature>
<evidence type="ECO:0000313" key="1">
    <source>
        <dbReference type="EMBL" id="KAH7682056.1"/>
    </source>
</evidence>
<protein>
    <submittedName>
        <fullName evidence="1">Cupredoxins domain-containing protein</fullName>
    </submittedName>
</protein>
<dbReference type="EMBL" id="CM037015">
    <property type="protein sequence ID" value="KAH7682056.1"/>
    <property type="molecule type" value="Genomic_DNA"/>
</dbReference>
<dbReference type="Proteomes" id="UP000827976">
    <property type="component" value="Chromosome 5"/>
</dbReference>
<comment type="caution">
    <text evidence="1">The sequence shown here is derived from an EMBL/GenBank/DDBJ whole genome shotgun (WGS) entry which is preliminary data.</text>
</comment>
<reference evidence="2" key="1">
    <citation type="journal article" date="2022" name="Nat. Commun.">
        <title>Chromosome evolution and the genetic basis of agronomically important traits in greater yam.</title>
        <authorList>
            <person name="Bredeson J.V."/>
            <person name="Lyons J.B."/>
            <person name="Oniyinde I.O."/>
            <person name="Okereke N.R."/>
            <person name="Kolade O."/>
            <person name="Nnabue I."/>
            <person name="Nwadili C.O."/>
            <person name="Hribova E."/>
            <person name="Parker M."/>
            <person name="Nwogha J."/>
            <person name="Shu S."/>
            <person name="Carlson J."/>
            <person name="Kariba R."/>
            <person name="Muthemba S."/>
            <person name="Knop K."/>
            <person name="Barton G.J."/>
            <person name="Sherwood A.V."/>
            <person name="Lopez-Montes A."/>
            <person name="Asiedu R."/>
            <person name="Jamnadass R."/>
            <person name="Muchugi A."/>
            <person name="Goodstein D."/>
            <person name="Egesi C.N."/>
            <person name="Featherston J."/>
            <person name="Asfaw A."/>
            <person name="Simpson G.G."/>
            <person name="Dolezel J."/>
            <person name="Hendre P.S."/>
            <person name="Van Deynze A."/>
            <person name="Kumar P.L."/>
            <person name="Obidiegwu J.E."/>
            <person name="Bhattacharjee R."/>
            <person name="Rokhsar D.S."/>
        </authorList>
    </citation>
    <scope>NUCLEOTIDE SEQUENCE [LARGE SCALE GENOMIC DNA]</scope>
    <source>
        <strain evidence="2">cv. TDa95/00328</strain>
    </source>
</reference>
<keyword evidence="2" id="KW-1185">Reference proteome</keyword>
<proteinExistence type="predicted"/>
<gene>
    <name evidence="1" type="ORF">IHE45_05G098400</name>
</gene>
<sequence length="192" mass="21410">MDFTWDFKLVSFSTMIFFLFISSSSHAYKFNVGGRQGWVLNPNETYNHWAERNRFQVNDTLVFKYKKGNDSVLVVNKKDYYSCNINNPIEKFFDGDTEFMFDHSGPFFFVSGVPGHCNDGQKLNVVVLAIRNKNTVMPPELSPGYDSPPEASPSALNSPSSSSSSLSVCCSFFFGLMGVGWLLGSLNSSVIG</sequence>